<feature type="non-terminal residue" evidence="2">
    <location>
        <position position="1"/>
    </location>
</feature>
<feature type="compositionally biased region" description="Polar residues" evidence="1">
    <location>
        <begin position="19"/>
        <end position="39"/>
    </location>
</feature>
<dbReference type="GO" id="GO:0008168">
    <property type="term" value="F:methyltransferase activity"/>
    <property type="evidence" value="ECO:0007669"/>
    <property type="project" value="UniProtKB-KW"/>
</dbReference>
<keyword evidence="2" id="KW-0489">Methyltransferase</keyword>
<reference evidence="2" key="2">
    <citation type="submission" date="2016-06" db="EMBL/GenBank/DDBJ databases">
        <title>The genome of a short-lived fish provides insights into sex chromosome evolution and the genetic control of aging.</title>
        <authorList>
            <person name="Reichwald K."/>
            <person name="Felder M."/>
            <person name="Petzold A."/>
            <person name="Koch P."/>
            <person name="Groth M."/>
            <person name="Platzer M."/>
        </authorList>
    </citation>
    <scope>NUCLEOTIDE SEQUENCE</scope>
    <source>
        <tissue evidence="2">Brain</tissue>
    </source>
</reference>
<feature type="region of interest" description="Disordered" evidence="1">
    <location>
        <begin position="1"/>
        <end position="39"/>
    </location>
</feature>
<organism evidence="2">
    <name type="scientific">Nothobranchius pienaari</name>
    <dbReference type="NCBI Taxonomy" id="704102"/>
    <lineage>
        <taxon>Eukaryota</taxon>
        <taxon>Metazoa</taxon>
        <taxon>Chordata</taxon>
        <taxon>Craniata</taxon>
        <taxon>Vertebrata</taxon>
        <taxon>Euteleostomi</taxon>
        <taxon>Actinopterygii</taxon>
        <taxon>Neopterygii</taxon>
        <taxon>Teleostei</taxon>
        <taxon>Neoteleostei</taxon>
        <taxon>Acanthomorphata</taxon>
        <taxon>Ovalentaria</taxon>
        <taxon>Atherinomorphae</taxon>
        <taxon>Cyprinodontiformes</taxon>
        <taxon>Nothobranchiidae</taxon>
        <taxon>Nothobranchius</taxon>
    </lineage>
</organism>
<keyword evidence="2" id="KW-0808">Transferase</keyword>
<dbReference type="GO" id="GO:0032259">
    <property type="term" value="P:methylation"/>
    <property type="evidence" value="ECO:0007669"/>
    <property type="project" value="UniProtKB-KW"/>
</dbReference>
<evidence type="ECO:0000313" key="2">
    <source>
        <dbReference type="EMBL" id="SBR85174.1"/>
    </source>
</evidence>
<gene>
    <name evidence="2" type="primary">DNMT3B</name>
</gene>
<dbReference type="EMBL" id="HAEG01009700">
    <property type="protein sequence ID" value="SBR85174.1"/>
    <property type="molecule type" value="Transcribed_RNA"/>
</dbReference>
<protein>
    <submittedName>
        <fullName evidence="2">DNA (Cytosine-5-)-methyltransferase 3 beta</fullName>
    </submittedName>
</protein>
<dbReference type="AlphaFoldDB" id="A0A1A8PW18"/>
<evidence type="ECO:0000256" key="1">
    <source>
        <dbReference type="SAM" id="MobiDB-lite"/>
    </source>
</evidence>
<sequence>RKVRNGWRTGSRNLDRKASGQQTVGQAVRTPSSNLTSLP</sequence>
<proteinExistence type="predicted"/>
<reference evidence="2" key="1">
    <citation type="submission" date="2016-05" db="EMBL/GenBank/DDBJ databases">
        <authorList>
            <person name="Lavstsen T."/>
            <person name="Jespersen J.S."/>
        </authorList>
    </citation>
    <scope>NUCLEOTIDE SEQUENCE</scope>
    <source>
        <tissue evidence="2">Brain</tissue>
    </source>
</reference>
<feature type="non-terminal residue" evidence="2">
    <location>
        <position position="39"/>
    </location>
</feature>
<accession>A0A1A8PW18</accession>
<name>A0A1A8PW18_9TELE</name>